<keyword evidence="2 4" id="KW-1133">Transmembrane helix</keyword>
<dbReference type="AlphaFoldDB" id="A0A1Q2MHG9"/>
<feature type="transmembrane region" description="Helical" evidence="4">
    <location>
        <begin position="325"/>
        <end position="342"/>
    </location>
</feature>
<accession>A0A1Q2MHG9</accession>
<feature type="transmembrane region" description="Helical" evidence="4">
    <location>
        <begin position="363"/>
        <end position="387"/>
    </location>
</feature>
<dbReference type="Proteomes" id="UP000188181">
    <property type="component" value="Chromosome"/>
</dbReference>
<proteinExistence type="predicted"/>
<dbReference type="SUPFAM" id="SSF103473">
    <property type="entry name" value="MFS general substrate transporter"/>
    <property type="match status" value="1"/>
</dbReference>
<dbReference type="EMBL" id="CP019646">
    <property type="protein sequence ID" value="AQQ72155.1"/>
    <property type="molecule type" value="Genomic_DNA"/>
</dbReference>
<name>A0A1Q2MHG9_9BACT</name>
<keyword evidence="1 4" id="KW-0812">Transmembrane</keyword>
<dbReference type="InterPro" id="IPR011701">
    <property type="entry name" value="MFS"/>
</dbReference>
<feature type="transmembrane region" description="Helical" evidence="4">
    <location>
        <begin position="185"/>
        <end position="206"/>
    </location>
</feature>
<evidence type="ECO:0000313" key="5">
    <source>
        <dbReference type="EMBL" id="AQQ72155.1"/>
    </source>
</evidence>
<gene>
    <name evidence="5" type="ORF">SMSP2_02536</name>
</gene>
<dbReference type="RefSeq" id="WP_146684376.1">
    <property type="nucleotide sequence ID" value="NZ_CP019646.1"/>
</dbReference>
<keyword evidence="3 4" id="KW-0472">Membrane</keyword>
<dbReference type="PANTHER" id="PTHR23526">
    <property type="entry name" value="INTEGRAL MEMBRANE TRANSPORT PROTEIN-RELATED"/>
    <property type="match status" value="1"/>
</dbReference>
<evidence type="ECO:0000256" key="2">
    <source>
        <dbReference type="ARBA" id="ARBA00022989"/>
    </source>
</evidence>
<feature type="transmembrane region" description="Helical" evidence="4">
    <location>
        <begin position="115"/>
        <end position="141"/>
    </location>
</feature>
<organism evidence="5 6">
    <name type="scientific">Limihaloglobus sulfuriphilus</name>
    <dbReference type="NCBI Taxonomy" id="1851148"/>
    <lineage>
        <taxon>Bacteria</taxon>
        <taxon>Pseudomonadati</taxon>
        <taxon>Planctomycetota</taxon>
        <taxon>Phycisphaerae</taxon>
        <taxon>Sedimentisphaerales</taxon>
        <taxon>Sedimentisphaeraceae</taxon>
        <taxon>Limihaloglobus</taxon>
    </lineage>
</organism>
<feature type="transmembrane region" description="Helical" evidence="4">
    <location>
        <begin position="270"/>
        <end position="289"/>
    </location>
</feature>
<dbReference type="KEGG" id="pbas:SMSP2_02536"/>
<dbReference type="STRING" id="1851148.SMSP2_02536"/>
<dbReference type="PANTHER" id="PTHR23526:SF2">
    <property type="entry name" value="MAJOR FACILITATOR SUPERFAMILY (MFS) PROFILE DOMAIN-CONTAINING PROTEIN"/>
    <property type="match status" value="1"/>
</dbReference>
<feature type="transmembrane region" description="Helical" evidence="4">
    <location>
        <begin position="239"/>
        <end position="258"/>
    </location>
</feature>
<protein>
    <submittedName>
        <fullName evidence="5">Major Facilitator Superfamily protein</fullName>
    </submittedName>
</protein>
<feature type="transmembrane region" description="Helical" evidence="4">
    <location>
        <begin position="399"/>
        <end position="416"/>
    </location>
</feature>
<feature type="transmembrane region" description="Helical" evidence="4">
    <location>
        <begin position="21"/>
        <end position="43"/>
    </location>
</feature>
<dbReference type="InterPro" id="IPR036259">
    <property type="entry name" value="MFS_trans_sf"/>
</dbReference>
<evidence type="ECO:0000256" key="3">
    <source>
        <dbReference type="ARBA" id="ARBA00023136"/>
    </source>
</evidence>
<dbReference type="OrthoDB" id="277537at2"/>
<dbReference type="Gene3D" id="1.20.1250.20">
    <property type="entry name" value="MFS general substrate transporter like domains"/>
    <property type="match status" value="2"/>
</dbReference>
<sequence length="464" mass="51424">MPEPKKNNTERLSPAKRRDTIRMAYLVSIFMTTGNVCLMGPPFQLFAIKLGCSEFYLGLINFILWSAGLFGIFGIKIIEKYGKIKCLIICRTISLVISLGFALLAFLASASRLHYGLILAAIIPILLLRSIFSGIGSSGWFPILQDNVPPRIRGSFFASLRTKWQIAALTANLALMFILGKDAGFTRIGFVLLFSCLIMLYSVLFLKNMNEAPPLPDSEKPSIRRRFMETLKSGRIRRFLVYIVSYNLAVFISSAFQIKYMKQLGYSDAHVIAVTATISAGAILSLRFWGRIADSYGNRALLSISHLGVGVSLLAWIFIGNSTASFIFIMFAVAARSIFHHGNGIAQTRYMLSAVPEDKQGMIVIINIFMTFSIAVAPLLGGFFLTLTGGLQPDVLPLGMNHYQMLFILSSLMMIVPHSIRKGFRVAGETPTAQVLMLLQRPTLNRLNHFVRIAASPVKGKDKK</sequence>
<dbReference type="Pfam" id="PF07690">
    <property type="entry name" value="MFS_1"/>
    <property type="match status" value="1"/>
</dbReference>
<dbReference type="InterPro" id="IPR052528">
    <property type="entry name" value="Sugar_transport-like"/>
</dbReference>
<dbReference type="GO" id="GO:0022857">
    <property type="term" value="F:transmembrane transporter activity"/>
    <property type="evidence" value="ECO:0007669"/>
    <property type="project" value="InterPro"/>
</dbReference>
<keyword evidence="6" id="KW-1185">Reference proteome</keyword>
<feature type="transmembrane region" description="Helical" evidence="4">
    <location>
        <begin position="301"/>
        <end position="319"/>
    </location>
</feature>
<feature type="transmembrane region" description="Helical" evidence="4">
    <location>
        <begin position="87"/>
        <end position="109"/>
    </location>
</feature>
<reference evidence="6" key="1">
    <citation type="submission" date="2017-02" db="EMBL/GenBank/DDBJ databases">
        <title>Comparative genomics and description of representatives of a novel lineage of planctomycetes thriving in anoxic sediments.</title>
        <authorList>
            <person name="Spring S."/>
            <person name="Bunk B."/>
            <person name="Sproer C."/>
        </authorList>
    </citation>
    <scope>NUCLEOTIDE SEQUENCE [LARGE SCALE GENOMIC DNA]</scope>
    <source>
        <strain evidence="6">SM-Chi-D1</strain>
    </source>
</reference>
<evidence type="ECO:0000313" key="6">
    <source>
        <dbReference type="Proteomes" id="UP000188181"/>
    </source>
</evidence>
<feature type="transmembrane region" description="Helical" evidence="4">
    <location>
        <begin position="55"/>
        <end position="75"/>
    </location>
</feature>
<feature type="transmembrane region" description="Helical" evidence="4">
    <location>
        <begin position="162"/>
        <end position="179"/>
    </location>
</feature>
<evidence type="ECO:0000256" key="1">
    <source>
        <dbReference type="ARBA" id="ARBA00022692"/>
    </source>
</evidence>
<evidence type="ECO:0000256" key="4">
    <source>
        <dbReference type="SAM" id="Phobius"/>
    </source>
</evidence>